<comment type="caution">
    <text evidence="2">The sequence shown here is derived from an EMBL/GenBank/DDBJ whole genome shotgun (WGS) entry which is preliminary data.</text>
</comment>
<organism evidence="2 3">
    <name type="scientific">Botrytis tulipae</name>
    <dbReference type="NCBI Taxonomy" id="87230"/>
    <lineage>
        <taxon>Eukaryota</taxon>
        <taxon>Fungi</taxon>
        <taxon>Dikarya</taxon>
        <taxon>Ascomycota</taxon>
        <taxon>Pezizomycotina</taxon>
        <taxon>Leotiomycetes</taxon>
        <taxon>Helotiales</taxon>
        <taxon>Sclerotiniaceae</taxon>
        <taxon>Botrytis</taxon>
    </lineage>
</organism>
<dbReference type="AlphaFoldDB" id="A0A4Z1ECH1"/>
<proteinExistence type="predicted"/>
<evidence type="ECO:0000313" key="2">
    <source>
        <dbReference type="EMBL" id="TGO07067.1"/>
    </source>
</evidence>
<dbReference type="EMBL" id="PQXH01000335">
    <property type="protein sequence ID" value="TGO07067.1"/>
    <property type="molecule type" value="Genomic_DNA"/>
</dbReference>
<protein>
    <submittedName>
        <fullName evidence="2">Uncharacterized protein</fullName>
    </submittedName>
</protein>
<evidence type="ECO:0000256" key="1">
    <source>
        <dbReference type="SAM" id="MobiDB-lite"/>
    </source>
</evidence>
<accession>A0A4Z1ECH1</accession>
<reference evidence="2 3" key="1">
    <citation type="submission" date="2017-12" db="EMBL/GenBank/DDBJ databases">
        <title>Comparative genomics of Botrytis spp.</title>
        <authorList>
            <person name="Valero-Jimenez C.A."/>
            <person name="Tapia P."/>
            <person name="Veloso J."/>
            <person name="Silva-Moreno E."/>
            <person name="Staats M."/>
            <person name="Valdes J.H."/>
            <person name="Van Kan J.A.L."/>
        </authorList>
    </citation>
    <scope>NUCLEOTIDE SEQUENCE [LARGE SCALE GENOMIC DNA]</scope>
    <source>
        <strain evidence="2 3">Bt9001</strain>
    </source>
</reference>
<gene>
    <name evidence="2" type="ORF">BTUL_0337g00050</name>
</gene>
<name>A0A4Z1ECH1_9HELO</name>
<evidence type="ECO:0000313" key="3">
    <source>
        <dbReference type="Proteomes" id="UP000297777"/>
    </source>
</evidence>
<dbReference type="Proteomes" id="UP000297777">
    <property type="component" value="Unassembled WGS sequence"/>
</dbReference>
<sequence length="84" mass="9375">MGDVSHKNIGNRSLFPSTYALLQTPQEPANVLETDLIYIFWAILANTDPYSMFSRNQSHTKPGRHSCTAAEDQSDANFDKVMLG</sequence>
<dbReference type="OrthoDB" id="10396257at2759"/>
<keyword evidence="3" id="KW-1185">Reference proteome</keyword>
<feature type="region of interest" description="Disordered" evidence="1">
    <location>
        <begin position="56"/>
        <end position="84"/>
    </location>
</feature>